<protein>
    <recommendedName>
        <fullName evidence="10">4-hydroxybenzoate octaprenyltransferase</fullName>
    </recommendedName>
</protein>
<comment type="similarity">
    <text evidence="3">Belongs to the UbiA prenyltransferase family.</text>
</comment>
<evidence type="ECO:0000256" key="6">
    <source>
        <dbReference type="ARBA" id="ARBA00022989"/>
    </source>
</evidence>
<dbReference type="InterPro" id="IPR006371">
    <property type="entry name" value="Polyprenyltransferase_UbiA-li"/>
</dbReference>
<accession>A0A382QFM5</accession>
<dbReference type="GO" id="GO:0016765">
    <property type="term" value="F:transferase activity, transferring alkyl or aryl (other than methyl) groups"/>
    <property type="evidence" value="ECO:0007669"/>
    <property type="project" value="InterPro"/>
</dbReference>
<keyword evidence="4" id="KW-0808">Transferase</keyword>
<evidence type="ECO:0000256" key="7">
    <source>
        <dbReference type="ARBA" id="ARBA00023136"/>
    </source>
</evidence>
<organism evidence="9">
    <name type="scientific">marine metagenome</name>
    <dbReference type="NCBI Taxonomy" id="408172"/>
    <lineage>
        <taxon>unclassified sequences</taxon>
        <taxon>metagenomes</taxon>
        <taxon>ecological metagenomes</taxon>
    </lineage>
</organism>
<evidence type="ECO:0000313" key="9">
    <source>
        <dbReference type="EMBL" id="SVC83432.1"/>
    </source>
</evidence>
<sequence length="212" mass="24402">MFSLPFAYFGCIYANNGIVDWGILFYVTIALGSARTFGMAINRYLDFNFDQKNIRTKDRPLASKRLSIFSIKIVIFSSALLFLLICFALNKLAFYLSPLVLIIMFIYPYTKRFTFFCNFILGFILSIAPIGGSVAAVGYIEYKLLILSFAIFLWASSFDMIYHTQDYIFHKKNDLHSFSTKFGIKNTYYFSVLLDICSILILILFGYLSEIN</sequence>
<feature type="transmembrane region" description="Helical" evidence="8">
    <location>
        <begin position="92"/>
        <end position="109"/>
    </location>
</feature>
<comment type="cofactor">
    <cofactor evidence="1">
        <name>Mg(2+)</name>
        <dbReference type="ChEBI" id="CHEBI:18420"/>
    </cofactor>
</comment>
<dbReference type="InterPro" id="IPR039653">
    <property type="entry name" value="Prenyltransferase"/>
</dbReference>
<evidence type="ECO:0000256" key="1">
    <source>
        <dbReference type="ARBA" id="ARBA00001946"/>
    </source>
</evidence>
<dbReference type="Gene3D" id="1.20.120.1780">
    <property type="entry name" value="UbiA prenyltransferase"/>
    <property type="match status" value="1"/>
</dbReference>
<dbReference type="EMBL" id="UINC01113669">
    <property type="protein sequence ID" value="SVC83432.1"/>
    <property type="molecule type" value="Genomic_DNA"/>
</dbReference>
<dbReference type="InterPro" id="IPR044878">
    <property type="entry name" value="UbiA_sf"/>
</dbReference>
<dbReference type="GO" id="GO:0006744">
    <property type="term" value="P:ubiquinone biosynthetic process"/>
    <property type="evidence" value="ECO:0007669"/>
    <property type="project" value="TreeGrafter"/>
</dbReference>
<reference evidence="9" key="1">
    <citation type="submission" date="2018-05" db="EMBL/GenBank/DDBJ databases">
        <authorList>
            <person name="Lanie J.A."/>
            <person name="Ng W.-L."/>
            <person name="Kazmierczak K.M."/>
            <person name="Andrzejewski T.M."/>
            <person name="Davidsen T.M."/>
            <person name="Wayne K.J."/>
            <person name="Tettelin H."/>
            <person name="Glass J.I."/>
            <person name="Rusch D."/>
            <person name="Podicherti R."/>
            <person name="Tsui H.-C.T."/>
            <person name="Winkler M.E."/>
        </authorList>
    </citation>
    <scope>NUCLEOTIDE SEQUENCE</scope>
</reference>
<feature type="transmembrane region" description="Helical" evidence="8">
    <location>
        <begin position="23"/>
        <end position="45"/>
    </location>
</feature>
<dbReference type="CDD" id="cd13959">
    <property type="entry name" value="PT_UbiA_COQ2"/>
    <property type="match status" value="1"/>
</dbReference>
<feature type="non-terminal residue" evidence="9">
    <location>
        <position position="212"/>
    </location>
</feature>
<dbReference type="PANTHER" id="PTHR11048">
    <property type="entry name" value="PRENYLTRANSFERASES"/>
    <property type="match status" value="1"/>
</dbReference>
<dbReference type="AlphaFoldDB" id="A0A382QFM5"/>
<evidence type="ECO:0000256" key="8">
    <source>
        <dbReference type="SAM" id="Phobius"/>
    </source>
</evidence>
<gene>
    <name evidence="9" type="ORF">METZ01_LOCUS336286</name>
</gene>
<keyword evidence="5 8" id="KW-0812">Transmembrane</keyword>
<dbReference type="NCBIfam" id="TIGR01475">
    <property type="entry name" value="ubiA_other"/>
    <property type="match status" value="1"/>
</dbReference>
<evidence type="ECO:0000256" key="4">
    <source>
        <dbReference type="ARBA" id="ARBA00022679"/>
    </source>
</evidence>
<feature type="transmembrane region" description="Helical" evidence="8">
    <location>
        <begin position="188"/>
        <end position="208"/>
    </location>
</feature>
<dbReference type="InterPro" id="IPR000537">
    <property type="entry name" value="UbiA_prenyltransferase"/>
</dbReference>
<evidence type="ECO:0008006" key="10">
    <source>
        <dbReference type="Google" id="ProtNLM"/>
    </source>
</evidence>
<feature type="transmembrane region" description="Helical" evidence="8">
    <location>
        <begin position="116"/>
        <end position="138"/>
    </location>
</feature>
<dbReference type="GO" id="GO:0005886">
    <property type="term" value="C:plasma membrane"/>
    <property type="evidence" value="ECO:0007669"/>
    <property type="project" value="TreeGrafter"/>
</dbReference>
<evidence type="ECO:0000256" key="3">
    <source>
        <dbReference type="ARBA" id="ARBA00005985"/>
    </source>
</evidence>
<evidence type="ECO:0000256" key="2">
    <source>
        <dbReference type="ARBA" id="ARBA00004141"/>
    </source>
</evidence>
<dbReference type="Pfam" id="PF01040">
    <property type="entry name" value="UbiA"/>
    <property type="match status" value="1"/>
</dbReference>
<keyword evidence="6 8" id="KW-1133">Transmembrane helix</keyword>
<dbReference type="PANTHER" id="PTHR11048:SF28">
    <property type="entry name" value="4-HYDROXYBENZOATE POLYPRENYLTRANSFERASE, MITOCHONDRIAL"/>
    <property type="match status" value="1"/>
</dbReference>
<name>A0A382QFM5_9ZZZZ</name>
<feature type="transmembrane region" description="Helical" evidence="8">
    <location>
        <begin position="66"/>
        <end position="86"/>
    </location>
</feature>
<dbReference type="FunFam" id="1.10.357.140:FF:000008">
    <property type="entry name" value="4-hydroxybenzoate octaprenyltransferase"/>
    <property type="match status" value="1"/>
</dbReference>
<dbReference type="Gene3D" id="1.10.357.140">
    <property type="entry name" value="UbiA prenyltransferase"/>
    <property type="match status" value="1"/>
</dbReference>
<comment type="subcellular location">
    <subcellularLocation>
        <location evidence="2">Membrane</location>
        <topology evidence="2">Multi-pass membrane protein</topology>
    </subcellularLocation>
</comment>
<keyword evidence="7 8" id="KW-0472">Membrane</keyword>
<proteinExistence type="inferred from homology"/>
<evidence type="ECO:0000256" key="5">
    <source>
        <dbReference type="ARBA" id="ARBA00022692"/>
    </source>
</evidence>